<evidence type="ECO:0000313" key="2">
    <source>
        <dbReference type="EMBL" id="KAF6744066.1"/>
    </source>
</evidence>
<feature type="region of interest" description="Disordered" evidence="1">
    <location>
        <begin position="160"/>
        <end position="225"/>
    </location>
</feature>
<name>A0A8H6LWS9_9AGAR</name>
<proteinExistence type="predicted"/>
<accession>A0A8H6LWS9</accession>
<feature type="compositionally biased region" description="Basic residues" evidence="1">
    <location>
        <begin position="193"/>
        <end position="203"/>
    </location>
</feature>
<reference evidence="2 3" key="1">
    <citation type="submission" date="2020-07" db="EMBL/GenBank/DDBJ databases">
        <title>Comparative genomics of pyrophilous fungi reveals a link between fire events and developmental genes.</title>
        <authorList>
            <consortium name="DOE Joint Genome Institute"/>
            <person name="Steindorff A.S."/>
            <person name="Carver A."/>
            <person name="Calhoun S."/>
            <person name="Stillman K."/>
            <person name="Liu H."/>
            <person name="Lipzen A."/>
            <person name="Pangilinan J."/>
            <person name="Labutti K."/>
            <person name="Bruns T.D."/>
            <person name="Grigoriev I.V."/>
        </authorList>
    </citation>
    <scope>NUCLEOTIDE SEQUENCE [LARGE SCALE GENOMIC DNA]</scope>
    <source>
        <strain evidence="2 3">CBS 144469</strain>
    </source>
</reference>
<protein>
    <submittedName>
        <fullName evidence="2">Uncharacterized protein</fullName>
    </submittedName>
</protein>
<dbReference type="Proteomes" id="UP000521943">
    <property type="component" value="Unassembled WGS sequence"/>
</dbReference>
<dbReference type="AlphaFoldDB" id="A0A8H6LWS9"/>
<evidence type="ECO:0000256" key="1">
    <source>
        <dbReference type="SAM" id="MobiDB-lite"/>
    </source>
</evidence>
<sequence length="225" mass="24740">MEYENSEGEPVSNDSEQVWRVENARARGYSLSQGPGDHPDALHRKDLRAQNISTRDIVARVRNSGRGVGSVEKAKSPALEQSEFIGPKCHDRSIGLSPSSRGQYGVKAREKPRGGWLEETRQQERERWTSIGGQQVEGWGNAIWIEHTSLSLVTTSPDVPRRIDSPCPSLSDRSIPRIGSAQDAEGIHECRLKHPPSSKRNKKCIGGADGVQVGAPKESGRERSS</sequence>
<feature type="region of interest" description="Disordered" evidence="1">
    <location>
        <begin position="89"/>
        <end position="113"/>
    </location>
</feature>
<feature type="region of interest" description="Disordered" evidence="1">
    <location>
        <begin position="25"/>
        <end position="49"/>
    </location>
</feature>
<keyword evidence="3" id="KW-1185">Reference proteome</keyword>
<dbReference type="EMBL" id="JACGCI010000127">
    <property type="protein sequence ID" value="KAF6744066.1"/>
    <property type="molecule type" value="Genomic_DNA"/>
</dbReference>
<evidence type="ECO:0000313" key="3">
    <source>
        <dbReference type="Proteomes" id="UP000521943"/>
    </source>
</evidence>
<organism evidence="2 3">
    <name type="scientific">Ephemerocybe angulata</name>
    <dbReference type="NCBI Taxonomy" id="980116"/>
    <lineage>
        <taxon>Eukaryota</taxon>
        <taxon>Fungi</taxon>
        <taxon>Dikarya</taxon>
        <taxon>Basidiomycota</taxon>
        <taxon>Agaricomycotina</taxon>
        <taxon>Agaricomycetes</taxon>
        <taxon>Agaricomycetidae</taxon>
        <taxon>Agaricales</taxon>
        <taxon>Agaricineae</taxon>
        <taxon>Psathyrellaceae</taxon>
        <taxon>Ephemerocybe</taxon>
    </lineage>
</organism>
<gene>
    <name evidence="2" type="ORF">DFP72DRAFT_857920</name>
</gene>
<feature type="compositionally biased region" description="Basic and acidic residues" evidence="1">
    <location>
        <begin position="37"/>
        <end position="48"/>
    </location>
</feature>
<comment type="caution">
    <text evidence="2">The sequence shown here is derived from an EMBL/GenBank/DDBJ whole genome shotgun (WGS) entry which is preliminary data.</text>
</comment>